<sequence length="74" mass="7452">IGDSGPPMIQQIRHPAVVGTHTIAPQHAVPTVMDNVMPPPQPQVQVLGPQGMAVVGHPQGMAGGTPTGHAAPQG</sequence>
<dbReference type="EMBL" id="BDIP01005555">
    <property type="protein sequence ID" value="GIQ89900.1"/>
    <property type="molecule type" value="Genomic_DNA"/>
</dbReference>
<feature type="non-terminal residue" evidence="2">
    <location>
        <position position="1"/>
    </location>
</feature>
<evidence type="ECO:0000256" key="1">
    <source>
        <dbReference type="SAM" id="MobiDB-lite"/>
    </source>
</evidence>
<proteinExistence type="predicted"/>
<protein>
    <submittedName>
        <fullName evidence="2">Uncharacterized protein</fullName>
    </submittedName>
</protein>
<reference evidence="2 3" key="1">
    <citation type="journal article" date="2018" name="PLoS ONE">
        <title>The draft genome of Kipferlia bialata reveals reductive genome evolution in fornicate parasites.</title>
        <authorList>
            <person name="Tanifuji G."/>
            <person name="Takabayashi S."/>
            <person name="Kume K."/>
            <person name="Takagi M."/>
            <person name="Nakayama T."/>
            <person name="Kamikawa R."/>
            <person name="Inagaki Y."/>
            <person name="Hashimoto T."/>
        </authorList>
    </citation>
    <scope>NUCLEOTIDE SEQUENCE [LARGE SCALE GENOMIC DNA]</scope>
    <source>
        <strain evidence="2">NY0173</strain>
    </source>
</reference>
<evidence type="ECO:0000313" key="2">
    <source>
        <dbReference type="EMBL" id="GIQ89900.1"/>
    </source>
</evidence>
<name>A0A9K3D7L1_9EUKA</name>
<dbReference type="AlphaFoldDB" id="A0A9K3D7L1"/>
<gene>
    <name evidence="2" type="ORF">KIPB_012505</name>
</gene>
<comment type="caution">
    <text evidence="2">The sequence shown here is derived from an EMBL/GenBank/DDBJ whole genome shotgun (WGS) entry which is preliminary data.</text>
</comment>
<keyword evidence="3" id="KW-1185">Reference proteome</keyword>
<evidence type="ECO:0000313" key="3">
    <source>
        <dbReference type="Proteomes" id="UP000265618"/>
    </source>
</evidence>
<accession>A0A9K3D7L1</accession>
<dbReference type="Proteomes" id="UP000265618">
    <property type="component" value="Unassembled WGS sequence"/>
</dbReference>
<organism evidence="2 3">
    <name type="scientific">Kipferlia bialata</name>
    <dbReference type="NCBI Taxonomy" id="797122"/>
    <lineage>
        <taxon>Eukaryota</taxon>
        <taxon>Metamonada</taxon>
        <taxon>Carpediemonas-like organisms</taxon>
        <taxon>Kipferlia</taxon>
    </lineage>
</organism>
<feature type="region of interest" description="Disordered" evidence="1">
    <location>
        <begin position="53"/>
        <end position="74"/>
    </location>
</feature>